<keyword evidence="6" id="KW-1185">Reference proteome</keyword>
<dbReference type="PANTHER" id="PTHR33744">
    <property type="entry name" value="CARBOHYDRATE DIACID REGULATOR"/>
    <property type="match status" value="1"/>
</dbReference>
<dbReference type="EMBL" id="BMCM01000001">
    <property type="protein sequence ID" value="GGD65953.1"/>
    <property type="molecule type" value="Genomic_DNA"/>
</dbReference>
<dbReference type="Gene3D" id="1.10.10.2840">
    <property type="entry name" value="PucR C-terminal helix-turn-helix domain"/>
    <property type="match status" value="1"/>
</dbReference>
<dbReference type="Proteomes" id="UP000629365">
    <property type="component" value="Unassembled WGS sequence"/>
</dbReference>
<proteinExistence type="inferred from homology"/>
<dbReference type="Pfam" id="PF13556">
    <property type="entry name" value="HTH_30"/>
    <property type="match status" value="1"/>
</dbReference>
<organism evidence="5 6">
    <name type="scientific">Microbacterium murale</name>
    <dbReference type="NCBI Taxonomy" id="1081040"/>
    <lineage>
        <taxon>Bacteria</taxon>
        <taxon>Bacillati</taxon>
        <taxon>Actinomycetota</taxon>
        <taxon>Actinomycetes</taxon>
        <taxon>Micrococcales</taxon>
        <taxon>Microbacteriaceae</taxon>
        <taxon>Microbacterium</taxon>
    </lineage>
</organism>
<comment type="similarity">
    <text evidence="1">Belongs to the CdaR family.</text>
</comment>
<dbReference type="InterPro" id="IPR025751">
    <property type="entry name" value="RsbRD_N_dom"/>
</dbReference>
<accession>A0ABQ1RGN0</accession>
<evidence type="ECO:0000259" key="4">
    <source>
        <dbReference type="Pfam" id="PF17853"/>
    </source>
</evidence>
<dbReference type="RefSeq" id="WP_188435135.1">
    <property type="nucleotide sequence ID" value="NZ_BMCM01000001.1"/>
</dbReference>
<comment type="caution">
    <text evidence="5">The sequence shown here is derived from an EMBL/GenBank/DDBJ whole genome shotgun (WGS) entry which is preliminary data.</text>
</comment>
<evidence type="ECO:0000259" key="2">
    <source>
        <dbReference type="Pfam" id="PF13556"/>
    </source>
</evidence>
<reference evidence="6" key="1">
    <citation type="journal article" date="2019" name="Int. J. Syst. Evol. Microbiol.">
        <title>The Global Catalogue of Microorganisms (GCM) 10K type strain sequencing project: providing services to taxonomists for standard genome sequencing and annotation.</title>
        <authorList>
            <consortium name="The Broad Institute Genomics Platform"/>
            <consortium name="The Broad Institute Genome Sequencing Center for Infectious Disease"/>
            <person name="Wu L."/>
            <person name="Ma J."/>
        </authorList>
    </citation>
    <scope>NUCLEOTIDE SEQUENCE [LARGE SCALE GENOMIC DNA]</scope>
    <source>
        <strain evidence="6">CCM 7640</strain>
    </source>
</reference>
<feature type="domain" description="RsbT co-antagonist protein RsbRD N-terminal" evidence="3">
    <location>
        <begin position="39"/>
        <end position="175"/>
    </location>
</feature>
<gene>
    <name evidence="5" type="ORF">GCM10007269_06460</name>
</gene>
<feature type="domain" description="PucR C-terminal helix-turn-helix" evidence="2">
    <location>
        <begin position="355"/>
        <end position="410"/>
    </location>
</feature>
<evidence type="ECO:0000256" key="1">
    <source>
        <dbReference type="ARBA" id="ARBA00006754"/>
    </source>
</evidence>
<sequence length="422" mass="45718">MRQWLLSLSPAHPATSAASPRLRALAESRVGTGAADWAAELTLAVIARLSDQMHDVSSPTEIAGARGCEECLLTTLIGLADSSAGSIVTPEAALDDARVAARAAIPLDRLLRIVWACHAAVEQQLLDVIGERAEPSELLDEVRELVRLLAQFIDRYVHDISSMYATERLESESRLLVERRRIVDAVLGGQDPAAGTEATVGLRWDGYHLAAAGWATSRNRALGSEDSAYRFAERVARQLGGSWLVVERGDHVEFHWAFPHAGAFDSAVFDAGKPTRMRIALGTVERGVAGFVGTTRAARAARAIGLTMNRPSDVVRYDDVGLLALLCADRDQARTFTRRELAGLLGADPKTEAVRETLRYFLLEGRSRQVAAAAMHVAATTVAYRVKRAEELLGRSTTTRTQQTVAALELAHAFPDLVATPR</sequence>
<evidence type="ECO:0000313" key="5">
    <source>
        <dbReference type="EMBL" id="GGD65953.1"/>
    </source>
</evidence>
<dbReference type="PANTHER" id="PTHR33744:SF1">
    <property type="entry name" value="DNA-BINDING TRANSCRIPTIONAL ACTIVATOR ADER"/>
    <property type="match status" value="1"/>
</dbReference>
<dbReference type="InterPro" id="IPR025736">
    <property type="entry name" value="PucR_C-HTH_dom"/>
</dbReference>
<dbReference type="InterPro" id="IPR051448">
    <property type="entry name" value="CdaR-like_regulators"/>
</dbReference>
<dbReference type="InterPro" id="IPR041522">
    <property type="entry name" value="CdaR_GGDEF"/>
</dbReference>
<evidence type="ECO:0000313" key="6">
    <source>
        <dbReference type="Proteomes" id="UP000629365"/>
    </source>
</evidence>
<evidence type="ECO:0000259" key="3">
    <source>
        <dbReference type="Pfam" id="PF14361"/>
    </source>
</evidence>
<protein>
    <submittedName>
        <fullName evidence="5">Uncharacterized protein</fullName>
    </submittedName>
</protein>
<name>A0ABQ1RGN0_9MICO</name>
<dbReference type="InterPro" id="IPR042070">
    <property type="entry name" value="PucR_C-HTH_sf"/>
</dbReference>
<feature type="domain" description="CdaR GGDEF-like" evidence="4">
    <location>
        <begin position="199"/>
        <end position="303"/>
    </location>
</feature>
<dbReference type="Pfam" id="PF17853">
    <property type="entry name" value="GGDEF_2"/>
    <property type="match status" value="1"/>
</dbReference>
<dbReference type="Pfam" id="PF14361">
    <property type="entry name" value="RsbRD_N"/>
    <property type="match status" value="1"/>
</dbReference>